<feature type="compositionally biased region" description="Polar residues" evidence="6">
    <location>
        <begin position="22"/>
        <end position="39"/>
    </location>
</feature>
<feature type="compositionally biased region" description="Polar residues" evidence="6">
    <location>
        <begin position="578"/>
        <end position="595"/>
    </location>
</feature>
<evidence type="ECO:0000313" key="10">
    <source>
        <dbReference type="Proteomes" id="UP000824890"/>
    </source>
</evidence>
<dbReference type="InterPro" id="IPR038425">
    <property type="entry name" value="GAT_sf"/>
</dbReference>
<evidence type="ECO:0000256" key="1">
    <source>
        <dbReference type="ARBA" id="ARBA00004170"/>
    </source>
</evidence>
<evidence type="ECO:0000256" key="5">
    <source>
        <dbReference type="ARBA" id="ARBA00023136"/>
    </source>
</evidence>
<organism evidence="9 10">
    <name type="scientific">Brassica napus</name>
    <name type="common">Rape</name>
    <dbReference type="NCBI Taxonomy" id="3708"/>
    <lineage>
        <taxon>Eukaryota</taxon>
        <taxon>Viridiplantae</taxon>
        <taxon>Streptophyta</taxon>
        <taxon>Embryophyta</taxon>
        <taxon>Tracheophyta</taxon>
        <taxon>Spermatophyta</taxon>
        <taxon>Magnoliopsida</taxon>
        <taxon>eudicotyledons</taxon>
        <taxon>Gunneridae</taxon>
        <taxon>Pentapetalae</taxon>
        <taxon>rosids</taxon>
        <taxon>malvids</taxon>
        <taxon>Brassicales</taxon>
        <taxon>Brassicaceae</taxon>
        <taxon>Brassiceae</taxon>
        <taxon>Brassica</taxon>
    </lineage>
</organism>
<feature type="domain" description="VHS" evidence="7">
    <location>
        <begin position="326"/>
        <end position="455"/>
    </location>
</feature>
<feature type="region of interest" description="Disordered" evidence="6">
    <location>
        <begin position="1"/>
        <end position="80"/>
    </location>
</feature>
<reference evidence="9 10" key="1">
    <citation type="submission" date="2021-05" db="EMBL/GenBank/DDBJ databases">
        <title>Genome Assembly of Synthetic Allotetraploid Brassica napus Reveals Homoeologous Exchanges between Subgenomes.</title>
        <authorList>
            <person name="Davis J.T."/>
        </authorList>
    </citation>
    <scope>NUCLEOTIDE SEQUENCE [LARGE SCALE GENOMIC DNA]</scope>
    <source>
        <strain evidence="10">cv. Da-Ae</strain>
        <tissue evidence="9">Seedling</tissue>
    </source>
</reference>
<comment type="caution">
    <text evidence="9">The sequence shown here is derived from an EMBL/GenBank/DDBJ whole genome shotgun (WGS) entry which is preliminary data.</text>
</comment>
<dbReference type="Gene3D" id="1.25.40.90">
    <property type="match status" value="1"/>
</dbReference>
<keyword evidence="5" id="KW-0472">Membrane</keyword>
<dbReference type="EMBL" id="JAGKQM010000016">
    <property type="protein sequence ID" value="KAH0874589.1"/>
    <property type="molecule type" value="Genomic_DNA"/>
</dbReference>
<dbReference type="SMART" id="SM00288">
    <property type="entry name" value="VHS"/>
    <property type="match status" value="1"/>
</dbReference>
<keyword evidence="3" id="KW-0813">Transport</keyword>
<dbReference type="Pfam" id="PF00790">
    <property type="entry name" value="VHS"/>
    <property type="match status" value="1"/>
</dbReference>
<dbReference type="CDD" id="cd14231">
    <property type="entry name" value="GAT_GGA-like_plant"/>
    <property type="match status" value="1"/>
</dbReference>
<sequence>MHCEQDSKLFVPSKQDPKDQRPPSSSQKMFDPSSKSFNTHLIFPRAFDDHPDSGVCSPPLWRTSPPKSPQANHQNLSPVSKAQVIARGQRELMEMVSKMPESCYELSLKDLVEVKTEEEEKDPKMFDEMPQRRKMQSKVVRKSKSDRWVDPVRNRGVNNSGFLLNLGFPVSLGAKKKTKKKDEDDGSVTSRGSPRPSISEDKDWWKSESSRSQREVSRINSGGSKSSAGSSSRSNSYRSRSNRDRSRSSLRILWYWSLVVVGLKLMVLEKGQCRFVSCTRFFFTALDFVCSMVMTEDANHVLDKNKGCLSFLWNMANDAGTWAERATDDMLTGPDWDSNIELCDIINMDPSQAKEAVMVLKKQLGSENPKVQILALHALESLSKNCGENVAKLIVDCELLIDMVNIVKEKPGLNVREKILNLLDIWQEAFGGRGGQYSQYYNAYNELRSAGIEFPPRTQSSPPLFTPPQTQPVLSDEDVAIQALLLGDDVSSLSMEEIQSAEGLVDVLMDMLGALDPGNPEGLKEELIVDLVEQCRTYQRRVMTLVNTTTDEELMCQGLALNDNLQCVLQHHDDMGSVTSNRGSMTTPPVQLVNSNHDDDSDESDDYFQLSHRSNRELTSMLPPPPPPPTGRPVHETDSSMVDDVNKLKAPYKE</sequence>
<dbReference type="InterPro" id="IPR044836">
    <property type="entry name" value="TOL_plant"/>
</dbReference>
<dbReference type="PANTHER" id="PTHR45898">
    <property type="entry name" value="TOM1-LIKE PROTEIN"/>
    <property type="match status" value="1"/>
</dbReference>
<feature type="compositionally biased region" description="Polar residues" evidence="6">
    <location>
        <begin position="69"/>
        <end position="80"/>
    </location>
</feature>
<comment type="similarity">
    <text evidence="2">Belongs to the TOM1 family.</text>
</comment>
<evidence type="ECO:0000256" key="3">
    <source>
        <dbReference type="ARBA" id="ARBA00022448"/>
    </source>
</evidence>
<feature type="compositionally biased region" description="Low complexity" evidence="6">
    <location>
        <begin position="218"/>
        <end position="239"/>
    </location>
</feature>
<dbReference type="CDD" id="cd03561">
    <property type="entry name" value="VHS"/>
    <property type="match status" value="1"/>
</dbReference>
<name>A0ABQ7Z320_BRANA</name>
<comment type="subcellular location">
    <subcellularLocation>
        <location evidence="1">Membrane</location>
        <topology evidence="1">Peripheral membrane protein</topology>
    </subcellularLocation>
</comment>
<feature type="compositionally biased region" description="Basic and acidic residues" evidence="6">
    <location>
        <begin position="121"/>
        <end position="131"/>
    </location>
</feature>
<evidence type="ECO:0000259" key="7">
    <source>
        <dbReference type="PROSITE" id="PS50179"/>
    </source>
</evidence>
<dbReference type="Gene3D" id="1.20.58.160">
    <property type="match status" value="1"/>
</dbReference>
<feature type="compositionally biased region" description="Basic and acidic residues" evidence="6">
    <location>
        <begin position="198"/>
        <end position="217"/>
    </location>
</feature>
<dbReference type="InterPro" id="IPR004152">
    <property type="entry name" value="GAT_dom"/>
</dbReference>
<dbReference type="InterPro" id="IPR008942">
    <property type="entry name" value="ENTH_VHS"/>
</dbReference>
<feature type="region of interest" description="Disordered" evidence="6">
    <location>
        <begin position="175"/>
        <end position="242"/>
    </location>
</feature>
<feature type="region of interest" description="Disordered" evidence="6">
    <location>
        <begin position="578"/>
        <end position="654"/>
    </location>
</feature>
<evidence type="ECO:0000256" key="4">
    <source>
        <dbReference type="ARBA" id="ARBA00022927"/>
    </source>
</evidence>
<dbReference type="PANTHER" id="PTHR45898:SF26">
    <property type="entry name" value="VHS DOMAIN-CONTAINING PROTEIN"/>
    <property type="match status" value="1"/>
</dbReference>
<evidence type="ECO:0000256" key="2">
    <source>
        <dbReference type="ARBA" id="ARBA00007708"/>
    </source>
</evidence>
<dbReference type="InterPro" id="IPR002014">
    <property type="entry name" value="VHS_dom"/>
</dbReference>
<evidence type="ECO:0000313" key="9">
    <source>
        <dbReference type="EMBL" id="KAH0874589.1"/>
    </source>
</evidence>
<dbReference type="PROSITE" id="PS50179">
    <property type="entry name" value="VHS"/>
    <property type="match status" value="1"/>
</dbReference>
<feature type="compositionally biased region" description="Pro residues" evidence="6">
    <location>
        <begin position="622"/>
        <end position="631"/>
    </location>
</feature>
<dbReference type="Pfam" id="PF03127">
    <property type="entry name" value="GAT"/>
    <property type="match status" value="1"/>
</dbReference>
<gene>
    <name evidence="9" type="ORF">HID58_071951</name>
</gene>
<feature type="domain" description="GAT" evidence="8">
    <location>
        <begin position="489"/>
        <end position="577"/>
    </location>
</feature>
<dbReference type="PROSITE" id="PS50909">
    <property type="entry name" value="GAT"/>
    <property type="match status" value="1"/>
</dbReference>
<feature type="compositionally biased region" description="Basic residues" evidence="6">
    <location>
        <begin position="132"/>
        <end position="142"/>
    </location>
</feature>
<dbReference type="Proteomes" id="UP000824890">
    <property type="component" value="Unassembled WGS sequence"/>
</dbReference>
<evidence type="ECO:0000259" key="8">
    <source>
        <dbReference type="PROSITE" id="PS50909"/>
    </source>
</evidence>
<protein>
    <recommendedName>
        <fullName evidence="11">Target of Myb protein 1</fullName>
    </recommendedName>
</protein>
<feature type="compositionally biased region" description="Basic and acidic residues" evidence="6">
    <location>
        <begin position="633"/>
        <end position="654"/>
    </location>
</feature>
<evidence type="ECO:0008006" key="11">
    <source>
        <dbReference type="Google" id="ProtNLM"/>
    </source>
</evidence>
<dbReference type="SUPFAM" id="SSF48464">
    <property type="entry name" value="ENTH/VHS domain"/>
    <property type="match status" value="1"/>
</dbReference>
<proteinExistence type="inferred from homology"/>
<keyword evidence="4" id="KW-0653">Protein transport</keyword>
<feature type="compositionally biased region" description="Basic and acidic residues" evidence="6">
    <location>
        <begin position="143"/>
        <end position="153"/>
    </location>
</feature>
<accession>A0ABQ7Z320</accession>
<evidence type="ECO:0000256" key="6">
    <source>
        <dbReference type="SAM" id="MobiDB-lite"/>
    </source>
</evidence>
<keyword evidence="10" id="KW-1185">Reference proteome</keyword>
<dbReference type="SUPFAM" id="SSF89009">
    <property type="entry name" value="GAT-like domain"/>
    <property type="match status" value="1"/>
</dbReference>
<feature type="region of interest" description="Disordered" evidence="6">
    <location>
        <begin position="116"/>
        <end position="154"/>
    </location>
</feature>